<dbReference type="InterPro" id="IPR008266">
    <property type="entry name" value="Tyr_kinase_AS"/>
</dbReference>
<reference evidence="11 12" key="1">
    <citation type="submission" date="2024-02" db="EMBL/GenBank/DDBJ databases">
        <title>De novo assembly and annotation of 12 fungi associated with fruit tree decline syndrome in Ontario, Canada.</title>
        <authorList>
            <person name="Sulman M."/>
            <person name="Ellouze W."/>
            <person name="Ilyukhin E."/>
        </authorList>
    </citation>
    <scope>NUCLEOTIDE SEQUENCE [LARGE SCALE GENOMIC DNA]</scope>
    <source>
        <strain evidence="11 12">FDS-637</strain>
    </source>
</reference>
<evidence type="ECO:0000256" key="7">
    <source>
        <dbReference type="ARBA" id="ARBA00033194"/>
    </source>
</evidence>
<dbReference type="SUPFAM" id="SSF56112">
    <property type="entry name" value="Protein kinase-like (PK-like)"/>
    <property type="match status" value="1"/>
</dbReference>
<dbReference type="Pfam" id="PF01636">
    <property type="entry name" value="APH"/>
    <property type="match status" value="1"/>
</dbReference>
<evidence type="ECO:0000259" key="10">
    <source>
        <dbReference type="PROSITE" id="PS50011"/>
    </source>
</evidence>
<comment type="subunit">
    <text evidence="2">Component of the EKC/KEOPS complex composed of at least BUD32, CGI121, GON7, KAE1 and PCC1; the whole complex dimerizes.</text>
</comment>
<dbReference type="Proteomes" id="UP001430584">
    <property type="component" value="Unassembled WGS sequence"/>
</dbReference>
<evidence type="ECO:0000256" key="5">
    <source>
        <dbReference type="ARBA" id="ARBA00019973"/>
    </source>
</evidence>
<name>A0ABR3BYG6_9PEZI</name>
<evidence type="ECO:0000256" key="1">
    <source>
        <dbReference type="ARBA" id="ARBA00003747"/>
    </source>
</evidence>
<dbReference type="RefSeq" id="XP_066628079.1">
    <property type="nucleotide sequence ID" value="XM_066781796.1"/>
</dbReference>
<comment type="catalytic activity">
    <reaction evidence="9">
        <text>L-seryl-[protein] + ATP = O-phospho-L-seryl-[protein] + ADP + H(+)</text>
        <dbReference type="Rhea" id="RHEA:17989"/>
        <dbReference type="Rhea" id="RHEA-COMP:9863"/>
        <dbReference type="Rhea" id="RHEA-COMP:11604"/>
        <dbReference type="ChEBI" id="CHEBI:15378"/>
        <dbReference type="ChEBI" id="CHEBI:29999"/>
        <dbReference type="ChEBI" id="CHEBI:30616"/>
        <dbReference type="ChEBI" id="CHEBI:83421"/>
        <dbReference type="ChEBI" id="CHEBI:456216"/>
        <dbReference type="EC" id="2.7.11.1"/>
    </reaction>
</comment>
<sequence>MRFLNQGEGRTVYTAQVDGKECVVKTFDDEHVFRTELRAYEAISTAPTLQGRVCGFLGTFAQGSLLPSSFAIRLAHLDGPDLGTHLLALTTSEDRELLRREVHETLDRLHHDACISHRDITPENIIMHQGHPVLIDFSHARFRHDLDSSRWTKATLHDHGSVDGLFLWADSEHALPTAEALVDSSTPPDQESLARVLDIIERPPSPLLSRIHSMFPAPAPTLAITMARHFRREDTFDSLEAAVKLLLETLARVPKEQQHPSTPETLAMRRIAAFAAGDLKMTHGHDEPPGALQLYRDAIAAYEGTSDRHDIDFLELRFEYASFLAHADDGIEEALDLCGDLVDDVEHLTAIDVDWRLSDLVAWLANMLWKEVYANAETDEQKERAKSMYWRVRIVD</sequence>
<evidence type="ECO:0000256" key="6">
    <source>
        <dbReference type="ARBA" id="ARBA00030980"/>
    </source>
</evidence>
<dbReference type="InterPro" id="IPR011009">
    <property type="entry name" value="Kinase-like_dom_sf"/>
</dbReference>
<dbReference type="InterPro" id="IPR002575">
    <property type="entry name" value="Aminoglycoside_PTrfase"/>
</dbReference>
<comment type="function">
    <text evidence="1">Component of the EKC/KEOPS complex that is required for the formation of a threonylcarbamoyl group on adenosine at position 37 (t(6)A37) in tRNAs that read codons beginning with adenine. The complex is probably involved in the transfer of the threonylcarbamoyl moiety of threonylcarbamoyl-AMP (TC-AMP) to the N6 group of A37. BUD32 has ATPase activity in the context of the EKC/KEOPS complex and likely plays a supporting role to the catalytic subunit KAE1. The EKC/KEOPS complex also promotes both telomere uncapping and telomere elongation. The complex is required for efficient recruitment of transcriptional coactivators.</text>
</comment>
<evidence type="ECO:0000256" key="9">
    <source>
        <dbReference type="ARBA" id="ARBA00048679"/>
    </source>
</evidence>
<evidence type="ECO:0000256" key="4">
    <source>
        <dbReference type="ARBA" id="ARBA00013948"/>
    </source>
</evidence>
<evidence type="ECO:0000313" key="12">
    <source>
        <dbReference type="Proteomes" id="UP001430584"/>
    </source>
</evidence>
<evidence type="ECO:0000256" key="3">
    <source>
        <dbReference type="ARBA" id="ARBA00012513"/>
    </source>
</evidence>
<evidence type="ECO:0000256" key="2">
    <source>
        <dbReference type="ARBA" id="ARBA00011534"/>
    </source>
</evidence>
<dbReference type="Gene3D" id="1.10.510.10">
    <property type="entry name" value="Transferase(Phosphotransferase) domain 1"/>
    <property type="match status" value="1"/>
</dbReference>
<dbReference type="PROSITE" id="PS00109">
    <property type="entry name" value="PROTEIN_KINASE_TYR"/>
    <property type="match status" value="1"/>
</dbReference>
<gene>
    <name evidence="11" type="ORF">SLS55_010414</name>
</gene>
<evidence type="ECO:0000313" key="11">
    <source>
        <dbReference type="EMBL" id="KAL0253435.1"/>
    </source>
</evidence>
<evidence type="ECO:0000256" key="8">
    <source>
        <dbReference type="ARBA" id="ARBA00047899"/>
    </source>
</evidence>
<dbReference type="EC" id="2.7.11.1" evidence="3"/>
<accession>A0ABR3BYG6</accession>
<comment type="catalytic activity">
    <reaction evidence="8">
        <text>L-threonyl-[protein] + ATP = O-phospho-L-threonyl-[protein] + ADP + H(+)</text>
        <dbReference type="Rhea" id="RHEA:46608"/>
        <dbReference type="Rhea" id="RHEA-COMP:11060"/>
        <dbReference type="Rhea" id="RHEA-COMP:11605"/>
        <dbReference type="ChEBI" id="CHEBI:15378"/>
        <dbReference type="ChEBI" id="CHEBI:30013"/>
        <dbReference type="ChEBI" id="CHEBI:30616"/>
        <dbReference type="ChEBI" id="CHEBI:61977"/>
        <dbReference type="ChEBI" id="CHEBI:456216"/>
        <dbReference type="EC" id="2.7.11.1"/>
    </reaction>
</comment>
<feature type="domain" description="Protein kinase" evidence="10">
    <location>
        <begin position="1"/>
        <end position="271"/>
    </location>
</feature>
<organism evidence="11 12">
    <name type="scientific">Diplodia seriata</name>
    <dbReference type="NCBI Taxonomy" id="420778"/>
    <lineage>
        <taxon>Eukaryota</taxon>
        <taxon>Fungi</taxon>
        <taxon>Dikarya</taxon>
        <taxon>Ascomycota</taxon>
        <taxon>Pezizomycotina</taxon>
        <taxon>Dothideomycetes</taxon>
        <taxon>Dothideomycetes incertae sedis</taxon>
        <taxon>Botryosphaeriales</taxon>
        <taxon>Botryosphaeriaceae</taxon>
        <taxon>Diplodia</taxon>
    </lineage>
</organism>
<proteinExistence type="predicted"/>
<dbReference type="PROSITE" id="PS50011">
    <property type="entry name" value="PROTEIN_KINASE_DOM"/>
    <property type="match status" value="1"/>
</dbReference>
<protein>
    <recommendedName>
        <fullName evidence="5">EKC/KEOPS complex subunit BUD32</fullName>
        <ecNumber evidence="3">2.7.11.1</ecNumber>
    </recommendedName>
    <alternativeName>
        <fullName evidence="6 7">Atypical Serine/threonine protein kinase BUD32</fullName>
    </alternativeName>
    <alternativeName>
        <fullName evidence="4">EKC/KEOPS complex subunit bud32</fullName>
    </alternativeName>
</protein>
<dbReference type="InterPro" id="IPR000719">
    <property type="entry name" value="Prot_kinase_dom"/>
</dbReference>
<comment type="caution">
    <text evidence="11">The sequence shown here is derived from an EMBL/GenBank/DDBJ whole genome shotgun (WGS) entry which is preliminary data.</text>
</comment>
<keyword evidence="12" id="KW-1185">Reference proteome</keyword>
<dbReference type="EMBL" id="JAJVCZ030000012">
    <property type="protein sequence ID" value="KAL0253435.1"/>
    <property type="molecule type" value="Genomic_DNA"/>
</dbReference>
<dbReference type="GeneID" id="92014499"/>